<keyword evidence="1" id="KW-0812">Transmembrane</keyword>
<keyword evidence="1" id="KW-0472">Membrane</keyword>
<accession>A0AAV4IHS4</accession>
<comment type="caution">
    <text evidence="2">The sequence shown here is derived from an EMBL/GenBank/DDBJ whole genome shotgun (WGS) entry which is preliminary data.</text>
</comment>
<dbReference type="AlphaFoldDB" id="A0AAV4IHS4"/>
<reference evidence="2 3" key="1">
    <citation type="journal article" date="2021" name="Elife">
        <title>Chloroplast acquisition without the gene transfer in kleptoplastic sea slugs, Plakobranchus ocellatus.</title>
        <authorList>
            <person name="Maeda T."/>
            <person name="Takahashi S."/>
            <person name="Yoshida T."/>
            <person name="Shimamura S."/>
            <person name="Takaki Y."/>
            <person name="Nagai Y."/>
            <person name="Toyoda A."/>
            <person name="Suzuki Y."/>
            <person name="Arimoto A."/>
            <person name="Ishii H."/>
            <person name="Satoh N."/>
            <person name="Nishiyama T."/>
            <person name="Hasebe M."/>
            <person name="Maruyama T."/>
            <person name="Minagawa J."/>
            <person name="Obokata J."/>
            <person name="Shigenobu S."/>
        </authorList>
    </citation>
    <scope>NUCLEOTIDE SEQUENCE [LARGE SCALE GENOMIC DNA]</scope>
</reference>
<keyword evidence="3" id="KW-1185">Reference proteome</keyword>
<evidence type="ECO:0008006" key="4">
    <source>
        <dbReference type="Google" id="ProtNLM"/>
    </source>
</evidence>
<evidence type="ECO:0000256" key="1">
    <source>
        <dbReference type="SAM" id="Phobius"/>
    </source>
</evidence>
<evidence type="ECO:0000313" key="3">
    <source>
        <dbReference type="Proteomes" id="UP000762676"/>
    </source>
</evidence>
<evidence type="ECO:0000313" key="2">
    <source>
        <dbReference type="EMBL" id="GFS09205.1"/>
    </source>
</evidence>
<sequence>MRRELRYDNYQIAPDDPNLIQWSASVDCFLWAVIIELSLYLTCFLVLTVMKGELADLILSLSGTTPLRLSIGTSTLAGLHCPNGRSFNAATFEALNFAPGVTYLWHEVDNGMALYENQLDSGSVLFITREGAAYNVRRPDGSCVKFYISIEGPYTDRAGIGRRSVLMNKDKMEVKFLVNDDTCFTDYTVAIYNNTPRWGWWYSDPKDLTDADIQRIEIAHQQFKDSNCPTESF</sequence>
<dbReference type="EMBL" id="BMAT01013284">
    <property type="protein sequence ID" value="GFS09205.1"/>
    <property type="molecule type" value="Genomic_DNA"/>
</dbReference>
<name>A0AAV4IHS4_9GAST</name>
<proteinExistence type="predicted"/>
<feature type="transmembrane region" description="Helical" evidence="1">
    <location>
        <begin position="29"/>
        <end position="50"/>
    </location>
</feature>
<dbReference type="Proteomes" id="UP000762676">
    <property type="component" value="Unassembled WGS sequence"/>
</dbReference>
<gene>
    <name evidence="2" type="ORF">ElyMa_006614900</name>
</gene>
<organism evidence="2 3">
    <name type="scientific">Elysia marginata</name>
    <dbReference type="NCBI Taxonomy" id="1093978"/>
    <lineage>
        <taxon>Eukaryota</taxon>
        <taxon>Metazoa</taxon>
        <taxon>Spiralia</taxon>
        <taxon>Lophotrochozoa</taxon>
        <taxon>Mollusca</taxon>
        <taxon>Gastropoda</taxon>
        <taxon>Heterobranchia</taxon>
        <taxon>Euthyneura</taxon>
        <taxon>Panpulmonata</taxon>
        <taxon>Sacoglossa</taxon>
        <taxon>Placobranchoidea</taxon>
        <taxon>Plakobranchidae</taxon>
        <taxon>Elysia</taxon>
    </lineage>
</organism>
<keyword evidence="1" id="KW-1133">Transmembrane helix</keyword>
<protein>
    <recommendedName>
        <fullName evidence="4">Lipocalin/cytosolic fatty-acid binding domain-containing protein</fullName>
    </recommendedName>
</protein>